<sequence length="55" mass="6089">MANIKYIGNDTKKSEKGKIHVKKGNYTACGARIDDNAEDWITTNKAVTCQKKGCK</sequence>
<proteinExistence type="predicted"/>
<dbReference type="AlphaFoldDB" id="A0A7Y3XXS3"/>
<gene>
    <name evidence="1" type="ORF">HMJ28_02510</name>
</gene>
<evidence type="ECO:0000313" key="1">
    <source>
        <dbReference type="EMBL" id="NOH15275.1"/>
    </source>
</evidence>
<reference evidence="1 2" key="1">
    <citation type="submission" date="2020-05" db="EMBL/GenBank/DDBJ databases">
        <title>Draft genome sequence of Clostridium cochlearium strain AGROS13 isolated from a sheep dairy farm in New Zealand.</title>
        <authorList>
            <person name="Gupta T.B."/>
            <person name="Jauregui R."/>
            <person name="Risson A.N."/>
            <person name="Brightwell G."/>
            <person name="Maclean P."/>
        </authorList>
    </citation>
    <scope>NUCLEOTIDE SEQUENCE [LARGE SCALE GENOMIC DNA]</scope>
    <source>
        <strain evidence="1 2">AGROS13</strain>
    </source>
</reference>
<comment type="caution">
    <text evidence="1">The sequence shown here is derived from an EMBL/GenBank/DDBJ whole genome shotgun (WGS) entry which is preliminary data.</text>
</comment>
<accession>A0A7Y3XXS3</accession>
<dbReference type="RefSeq" id="WP_171302824.1">
    <property type="nucleotide sequence ID" value="NZ_JABFIF010000002.1"/>
</dbReference>
<protein>
    <submittedName>
        <fullName evidence="1">Uncharacterized protein</fullName>
    </submittedName>
</protein>
<name>A0A7Y3XXS3_CLOCO</name>
<evidence type="ECO:0000313" key="2">
    <source>
        <dbReference type="Proteomes" id="UP000528432"/>
    </source>
</evidence>
<organism evidence="1 2">
    <name type="scientific">Clostridium cochlearium</name>
    <dbReference type="NCBI Taxonomy" id="1494"/>
    <lineage>
        <taxon>Bacteria</taxon>
        <taxon>Bacillati</taxon>
        <taxon>Bacillota</taxon>
        <taxon>Clostridia</taxon>
        <taxon>Eubacteriales</taxon>
        <taxon>Clostridiaceae</taxon>
        <taxon>Clostridium</taxon>
    </lineage>
</organism>
<dbReference type="Proteomes" id="UP000528432">
    <property type="component" value="Unassembled WGS sequence"/>
</dbReference>
<dbReference type="EMBL" id="JABFIF010000002">
    <property type="protein sequence ID" value="NOH15275.1"/>
    <property type="molecule type" value="Genomic_DNA"/>
</dbReference>